<feature type="transmembrane region" description="Helical" evidence="7">
    <location>
        <begin position="121"/>
        <end position="144"/>
    </location>
</feature>
<dbReference type="AlphaFoldDB" id="X7EMC0"/>
<accession>X7EMC0</accession>
<dbReference type="InterPro" id="IPR042194">
    <property type="entry name" value="FHIPEP_1"/>
</dbReference>
<feature type="transmembrane region" description="Helical" evidence="7">
    <location>
        <begin position="255"/>
        <end position="272"/>
    </location>
</feature>
<evidence type="ECO:0000313" key="9">
    <source>
        <dbReference type="Proteomes" id="UP000022447"/>
    </source>
</evidence>
<dbReference type="PROSITE" id="PS00994">
    <property type="entry name" value="FHIPEP"/>
    <property type="match status" value="1"/>
</dbReference>
<dbReference type="PANTHER" id="PTHR30161">
    <property type="entry name" value="FLAGELLAR EXPORT PROTEIN, MEMBRANE FLHA SUBUNIT-RELATED"/>
    <property type="match status" value="1"/>
</dbReference>
<dbReference type="PIRSF" id="PIRSF005419">
    <property type="entry name" value="FlhA"/>
    <property type="match status" value="1"/>
</dbReference>
<feature type="transmembrane region" description="Helical" evidence="7">
    <location>
        <begin position="213"/>
        <end position="235"/>
    </location>
</feature>
<keyword evidence="7" id="KW-1006">Bacterial flagellum protein export</keyword>
<dbReference type="GO" id="GO:0009306">
    <property type="term" value="P:protein secretion"/>
    <property type="evidence" value="ECO:0007669"/>
    <property type="project" value="InterPro"/>
</dbReference>
<dbReference type="Gene3D" id="3.40.30.60">
    <property type="entry name" value="FHIPEP family, domain 1"/>
    <property type="match status" value="1"/>
</dbReference>
<evidence type="ECO:0000256" key="4">
    <source>
        <dbReference type="ARBA" id="ARBA00022692"/>
    </source>
</evidence>
<keyword evidence="4 7" id="KW-0812">Transmembrane</keyword>
<dbReference type="STRING" id="1449350.OCH239_00165"/>
<comment type="caution">
    <text evidence="8">The sequence shown here is derived from an EMBL/GenBank/DDBJ whole genome shotgun (WGS) entry which is preliminary data.</text>
</comment>
<keyword evidence="3 7" id="KW-1003">Cell membrane</keyword>
<keyword evidence="9" id="KW-1185">Reference proteome</keyword>
<feature type="transmembrane region" description="Helical" evidence="7">
    <location>
        <begin position="81"/>
        <end position="101"/>
    </location>
</feature>
<dbReference type="PANTHER" id="PTHR30161:SF1">
    <property type="entry name" value="FLAGELLAR BIOSYNTHESIS PROTEIN FLHA-RELATED"/>
    <property type="match status" value="1"/>
</dbReference>
<dbReference type="InterPro" id="IPR006301">
    <property type="entry name" value="FlhA"/>
</dbReference>
<dbReference type="Gene3D" id="3.40.50.12790">
    <property type="entry name" value="FHIPEP family, domain 4"/>
    <property type="match status" value="1"/>
</dbReference>
<keyword evidence="7" id="KW-1005">Bacterial flagellum biogenesis</keyword>
<keyword evidence="7" id="KW-0653">Protein transport</keyword>
<keyword evidence="8" id="KW-0969">Cilium</keyword>
<feature type="transmembrane region" description="Helical" evidence="7">
    <location>
        <begin position="292"/>
        <end position="309"/>
    </location>
</feature>
<dbReference type="InterPro" id="IPR001712">
    <property type="entry name" value="T3SS_FHIPEP"/>
</dbReference>
<comment type="function">
    <text evidence="7">Required for formation of the rod structure of the flagellar apparatus. Together with FliI and FliH, may constitute the export apparatus of flagellin.</text>
</comment>
<feature type="transmembrane region" description="Helical" evidence="7">
    <location>
        <begin position="50"/>
        <end position="69"/>
    </location>
</feature>
<dbReference type="Proteomes" id="UP000022447">
    <property type="component" value="Unassembled WGS sequence"/>
</dbReference>
<dbReference type="InterPro" id="IPR025505">
    <property type="entry name" value="FHIPEP_CS"/>
</dbReference>
<keyword evidence="5 7" id="KW-1133">Transmembrane helix</keyword>
<dbReference type="GO" id="GO:0005886">
    <property type="term" value="C:plasma membrane"/>
    <property type="evidence" value="ECO:0007669"/>
    <property type="project" value="UniProtKB-SubCell"/>
</dbReference>
<keyword evidence="8" id="KW-0966">Cell projection</keyword>
<evidence type="ECO:0000256" key="6">
    <source>
        <dbReference type="ARBA" id="ARBA00023136"/>
    </source>
</evidence>
<keyword evidence="7" id="KW-0813">Transport</keyword>
<reference evidence="8 9" key="1">
    <citation type="submission" date="2014-01" db="EMBL/GenBank/DDBJ databases">
        <title>Roseivivax halodurans JCM 10272 Genome Sequencing.</title>
        <authorList>
            <person name="Lai Q."/>
            <person name="Li G."/>
            <person name="Shao Z."/>
        </authorList>
    </citation>
    <scope>NUCLEOTIDE SEQUENCE [LARGE SCALE GENOMIC DNA]</scope>
    <source>
        <strain evidence="8 9">JCM 10272</strain>
    </source>
</reference>
<dbReference type="Gene3D" id="1.10.8.540">
    <property type="entry name" value="FHIPEP family, domain 3"/>
    <property type="match status" value="1"/>
</dbReference>
<keyword evidence="8" id="KW-0282">Flagellum</keyword>
<name>X7EMC0_9RHOB</name>
<dbReference type="NCBIfam" id="TIGR01398">
    <property type="entry name" value="FlhA"/>
    <property type="match status" value="1"/>
</dbReference>
<dbReference type="eggNOG" id="COG1298">
    <property type="taxonomic scope" value="Bacteria"/>
</dbReference>
<evidence type="ECO:0000256" key="1">
    <source>
        <dbReference type="ARBA" id="ARBA00004651"/>
    </source>
</evidence>
<dbReference type="InterPro" id="IPR042196">
    <property type="entry name" value="FHIPEP_4"/>
</dbReference>
<dbReference type="GO" id="GO:0044780">
    <property type="term" value="P:bacterial-type flagellum assembly"/>
    <property type="evidence" value="ECO:0007669"/>
    <property type="project" value="InterPro"/>
</dbReference>
<protein>
    <recommendedName>
        <fullName evidence="7">Flagellar biosynthesis protein FlhA</fullName>
    </recommendedName>
</protein>
<dbReference type="OrthoDB" id="9759185at2"/>
<feature type="transmembrane region" description="Helical" evidence="7">
    <location>
        <begin position="26"/>
        <end position="44"/>
    </location>
</feature>
<evidence type="ECO:0000256" key="7">
    <source>
        <dbReference type="RuleBase" id="RU364093"/>
    </source>
</evidence>
<dbReference type="RefSeq" id="WP_037256910.1">
    <property type="nucleotide sequence ID" value="NZ_JALZ01000001.1"/>
</dbReference>
<proteinExistence type="inferred from homology"/>
<evidence type="ECO:0000256" key="3">
    <source>
        <dbReference type="ARBA" id="ARBA00022475"/>
    </source>
</evidence>
<evidence type="ECO:0000313" key="8">
    <source>
        <dbReference type="EMBL" id="ETX16298.1"/>
    </source>
</evidence>
<organism evidence="8 9">
    <name type="scientific">Roseivivax halodurans JCM 10272</name>
    <dbReference type="NCBI Taxonomy" id="1449350"/>
    <lineage>
        <taxon>Bacteria</taxon>
        <taxon>Pseudomonadati</taxon>
        <taxon>Pseudomonadota</taxon>
        <taxon>Alphaproteobacteria</taxon>
        <taxon>Rhodobacterales</taxon>
        <taxon>Roseobacteraceae</taxon>
        <taxon>Roseivivax</taxon>
    </lineage>
</organism>
<dbReference type="InterPro" id="IPR042193">
    <property type="entry name" value="FHIPEP_3"/>
</dbReference>
<evidence type="ECO:0000256" key="2">
    <source>
        <dbReference type="ARBA" id="ARBA00008835"/>
    </source>
</evidence>
<gene>
    <name evidence="7 8" type="primary">flhA</name>
    <name evidence="8" type="ORF">OCH239_00165</name>
</gene>
<comment type="similarity">
    <text evidence="2 7">Belongs to the FHIPEP (flagella/HR/invasion proteins export pore) family.</text>
</comment>
<dbReference type="PATRIC" id="fig|1449350.3.peg.32"/>
<comment type="subcellular location">
    <subcellularLocation>
        <location evidence="1 7">Cell membrane</location>
        <topology evidence="1 7">Multi-pass membrane protein</topology>
    </subcellularLocation>
</comment>
<dbReference type="EMBL" id="JALZ01000001">
    <property type="protein sequence ID" value="ETX16298.1"/>
    <property type="molecule type" value="Genomic_DNA"/>
</dbReference>
<keyword evidence="6 7" id="KW-0472">Membrane</keyword>
<dbReference type="PRINTS" id="PR00949">
    <property type="entry name" value="TYPE3IMAPROT"/>
</dbReference>
<evidence type="ECO:0000256" key="5">
    <source>
        <dbReference type="ARBA" id="ARBA00022989"/>
    </source>
</evidence>
<sequence length="699" mass="74164">MATPPTSPISAISGAMFGRSMANRDIGFAIGVTLILAVLFVPLPPVLLDLGLALSLSVSVLVLMVALWIRTPLEFNAFPTLLLVVTLLRLSLNVASTRLILSQGHTGSGAAGGVIEGFSRFIVAGSFVIGIVIFAILVVINFIVITKGSTRIAEVSARFSLDAMPGKQMAIDADLGAGLIDDKEAQARRRTLEEESGFFGAMDGASKFVRGDAVAGIIITLINIIGGILIGTVQHGMSIGDAANAYTTLTIGDGLVSQVPALVVAMAAGLIVTKGGTEGAANEVVLRQLGRFPKALYMAGALLFGIGLLPGFPMMLFTALAALMAGTGYVLWRKTDEAEKDAAIKAERDDAPPPKTEAEQLSDTMRVDDLCLELGAGLVILSDSAEAALPGKIKSLRGVFARDYGFVLPTVRIRDEATLPANRYRVLVQGVEAASGDLRGQGRMVLIPPGDHGLSGEPAKDPAFGLDALWVDSETADKAEAQGLTVVDPESVLTTHLTEVVKDHMAELQNYGATREAVDRLDRDYQKLVTDLSVPSPMILVQHVLQRLLAERVSIRNLPLIAEAIAEGARGTSSVTKITEHVRQRLANQICAQLDDGAGYVPVLALSPAWEKEFVEAIRTGGDEPTFLMSPQRVQDFVLAARQQIQAHAGGDAWPAILVNADARHFVRSMLERVSPTTPVISHAEIHRKASLRTVGQIG</sequence>
<dbReference type="Pfam" id="PF00771">
    <property type="entry name" value="FHIPEP"/>
    <property type="match status" value="1"/>
</dbReference>